<reference evidence="2 3" key="1">
    <citation type="submission" date="2020-02" db="EMBL/GenBank/DDBJ databases">
        <title>Paenibacillus sp. nov., isolated from rhizosphere soil of tomato.</title>
        <authorList>
            <person name="Weon H.-Y."/>
            <person name="Lee S.A."/>
        </authorList>
    </citation>
    <scope>NUCLEOTIDE SEQUENCE [LARGE SCALE GENOMIC DNA]</scope>
    <source>
        <strain evidence="2 3">14171R-81</strain>
    </source>
</reference>
<keyword evidence="1" id="KW-1133">Transmembrane helix</keyword>
<evidence type="ECO:0000313" key="2">
    <source>
        <dbReference type="EMBL" id="QHW29630.1"/>
    </source>
</evidence>
<feature type="transmembrane region" description="Helical" evidence="1">
    <location>
        <begin position="7"/>
        <end position="25"/>
    </location>
</feature>
<evidence type="ECO:0000256" key="1">
    <source>
        <dbReference type="SAM" id="Phobius"/>
    </source>
</evidence>
<dbReference type="Proteomes" id="UP000479114">
    <property type="component" value="Chromosome"/>
</dbReference>
<dbReference type="EMBL" id="CP048286">
    <property type="protein sequence ID" value="QHW29630.1"/>
    <property type="molecule type" value="Genomic_DNA"/>
</dbReference>
<accession>A0A6C0NTT1</accession>
<proteinExistence type="predicted"/>
<keyword evidence="3" id="KW-1185">Reference proteome</keyword>
<dbReference type="KEGG" id="prz:GZH47_01450"/>
<organism evidence="2 3">
    <name type="scientific">Paenibacillus rhizovicinus</name>
    <dbReference type="NCBI Taxonomy" id="2704463"/>
    <lineage>
        <taxon>Bacteria</taxon>
        <taxon>Bacillati</taxon>
        <taxon>Bacillota</taxon>
        <taxon>Bacilli</taxon>
        <taxon>Bacillales</taxon>
        <taxon>Paenibacillaceae</taxon>
        <taxon>Paenibacillus</taxon>
    </lineage>
</organism>
<sequence length="185" mass="20657">MKAKHKLSILVLLLVILILYIVVYLHNKSINSTIRGVNFRLGTEPIHNVQPETVRITGTVSKNLKGLRTFKGTVTFEHESIPVPKESRDVTIHFDKNGYGPIVYGYIENAGTEDARPKTFSDGVLFANADFSSITYLSRDGWDSEDGKMFAAPAATREEALILSNKLMKNFLKRDHTGEGSFVLN</sequence>
<gene>
    <name evidence="2" type="ORF">GZH47_01450</name>
</gene>
<evidence type="ECO:0000313" key="3">
    <source>
        <dbReference type="Proteomes" id="UP000479114"/>
    </source>
</evidence>
<keyword evidence="1" id="KW-0472">Membrane</keyword>
<name>A0A6C0NTT1_9BACL</name>
<protein>
    <submittedName>
        <fullName evidence="2">Uncharacterized protein</fullName>
    </submittedName>
</protein>
<keyword evidence="1" id="KW-0812">Transmembrane</keyword>
<dbReference type="RefSeq" id="WP_162638200.1">
    <property type="nucleotide sequence ID" value="NZ_CP048286.1"/>
</dbReference>
<dbReference type="AlphaFoldDB" id="A0A6C0NTT1"/>